<keyword evidence="3" id="KW-1133">Transmembrane helix</keyword>
<feature type="transmembrane region" description="Helical" evidence="3">
    <location>
        <begin position="84"/>
        <end position="107"/>
    </location>
</feature>
<sequence>MRRLTVWISVLLVLVLAGLGAYWVYGVLAGLEARVARLEETVSAQSEALKALGQRVSGLEQKLAQQEAPPLSLPEAPTPGAGGLSFWAFLGGLVLLLLALYLLLWLLRRGRGAKEEAEEKPREEALAESRMVDEGAPPGKEGEGQ</sequence>
<dbReference type="Proteomes" id="UP000030364">
    <property type="component" value="Unassembled WGS sequence"/>
</dbReference>
<evidence type="ECO:0000313" key="4">
    <source>
        <dbReference type="EMBL" id="KGQ22654.2"/>
    </source>
</evidence>
<dbReference type="RefSeq" id="WP_038061798.1">
    <property type="nucleotide sequence ID" value="NZ_JPSL02000039.1"/>
</dbReference>
<gene>
    <name evidence="4" type="ORF">THFILI_08255</name>
</gene>
<dbReference type="OrthoDB" id="33129at2"/>
<keyword evidence="3" id="KW-0472">Membrane</keyword>
<protein>
    <submittedName>
        <fullName evidence="4">Uncharacterized protein</fullName>
    </submittedName>
</protein>
<keyword evidence="5" id="KW-1185">Reference proteome</keyword>
<keyword evidence="3" id="KW-0812">Transmembrane</keyword>
<feature type="region of interest" description="Disordered" evidence="2">
    <location>
        <begin position="112"/>
        <end position="145"/>
    </location>
</feature>
<evidence type="ECO:0000256" key="1">
    <source>
        <dbReference type="SAM" id="Coils"/>
    </source>
</evidence>
<name>A0A0A2XBZ4_THEFI</name>
<dbReference type="EMBL" id="JPSL02000039">
    <property type="protein sequence ID" value="KGQ22654.2"/>
    <property type="molecule type" value="Genomic_DNA"/>
</dbReference>
<accession>A0A0A2XBZ4</accession>
<proteinExistence type="predicted"/>
<comment type="caution">
    <text evidence="4">The sequence shown here is derived from an EMBL/GenBank/DDBJ whole genome shotgun (WGS) entry which is preliminary data.</text>
</comment>
<evidence type="ECO:0000256" key="2">
    <source>
        <dbReference type="SAM" id="MobiDB-lite"/>
    </source>
</evidence>
<reference evidence="4 5" key="1">
    <citation type="journal article" date="2015" name="Genome Announc.">
        <title>Draft Genome Sequence of the Thermophile Thermus filiformis ATCC 43280, Producer of Carotenoid-(Di)glucoside-Branched Fatty Acid (Di)esters and Source of Hyperthermostable Enzymes of Biotechnological Interest.</title>
        <authorList>
            <person name="Mandelli F."/>
            <person name="Oliveira Ramires B."/>
            <person name="Couger M.B."/>
            <person name="Paixao D.A."/>
            <person name="Camilo C.M."/>
            <person name="Polikarpov I."/>
            <person name="Prade R."/>
            <person name="Riano-Pachon D.M."/>
            <person name="Squina F.M."/>
        </authorList>
    </citation>
    <scope>NUCLEOTIDE SEQUENCE [LARGE SCALE GENOMIC DNA]</scope>
    <source>
        <strain evidence="4 5">ATCC 43280</strain>
    </source>
</reference>
<evidence type="ECO:0000313" key="5">
    <source>
        <dbReference type="Proteomes" id="UP000030364"/>
    </source>
</evidence>
<organism evidence="4 5">
    <name type="scientific">Thermus filiformis</name>
    <dbReference type="NCBI Taxonomy" id="276"/>
    <lineage>
        <taxon>Bacteria</taxon>
        <taxon>Thermotogati</taxon>
        <taxon>Deinococcota</taxon>
        <taxon>Deinococci</taxon>
        <taxon>Thermales</taxon>
        <taxon>Thermaceae</taxon>
        <taxon>Thermus</taxon>
    </lineage>
</organism>
<feature type="coiled-coil region" evidence="1">
    <location>
        <begin position="28"/>
        <end position="55"/>
    </location>
</feature>
<keyword evidence="1" id="KW-0175">Coiled coil</keyword>
<evidence type="ECO:0000256" key="3">
    <source>
        <dbReference type="SAM" id="Phobius"/>
    </source>
</evidence>
<dbReference type="AlphaFoldDB" id="A0A0A2XBZ4"/>
<feature type="compositionally biased region" description="Basic and acidic residues" evidence="2">
    <location>
        <begin position="112"/>
        <end position="133"/>
    </location>
</feature>